<dbReference type="InterPro" id="IPR032582">
    <property type="entry name" value="DUF4916"/>
</dbReference>
<evidence type="ECO:0000256" key="1">
    <source>
        <dbReference type="SAM" id="MobiDB-lite"/>
    </source>
</evidence>
<dbReference type="RefSeq" id="WP_188355123.1">
    <property type="nucleotide sequence ID" value="NZ_BMDH01000002.1"/>
</dbReference>
<evidence type="ECO:0000313" key="2">
    <source>
        <dbReference type="EMBL" id="GGI14159.1"/>
    </source>
</evidence>
<gene>
    <name evidence="2" type="ORF">GCM10007377_09540</name>
</gene>
<feature type="region of interest" description="Disordered" evidence="1">
    <location>
        <begin position="1"/>
        <end position="20"/>
    </location>
</feature>
<dbReference type="InterPro" id="IPR015797">
    <property type="entry name" value="NUDIX_hydrolase-like_dom_sf"/>
</dbReference>
<name>A0A8J3AI20_9BIFI</name>
<dbReference type="Gene3D" id="3.90.79.10">
    <property type="entry name" value="Nucleoside Triphosphate Pyrophosphohydrolase"/>
    <property type="match status" value="1"/>
</dbReference>
<reference evidence="2" key="2">
    <citation type="submission" date="2020-09" db="EMBL/GenBank/DDBJ databases">
        <authorList>
            <person name="Sun Q."/>
            <person name="Sedlacek I."/>
        </authorList>
    </citation>
    <scope>NUCLEOTIDE SEQUENCE</scope>
    <source>
        <strain evidence="2">CCM 8606</strain>
    </source>
</reference>
<dbReference type="AlphaFoldDB" id="A0A8J3AI20"/>
<dbReference type="Pfam" id="PF16262">
    <property type="entry name" value="DUF4916"/>
    <property type="match status" value="1"/>
</dbReference>
<sequence>MRVLHDEVPDDDDFDAGRRRGEFDNITPDDLIHGADGNPPGWLDARDIERARKQMPIVYVQVVPVQTDDLGRAVRIGTLLSIDETEEEGLTGVNIGGAEGVKRTIVSGRILFHESIREAIARNISKDLGELALPQLPLALQPFTIAQYFPTPGVSECYDPRQHAVALCYVVPIAGDCKPSDETLEVEWTRPEVVASTAFLQTLENGQAIVLKRALAWLGIEE</sequence>
<comment type="caution">
    <text evidence="2">The sequence shown here is derived from an EMBL/GenBank/DDBJ whole genome shotgun (WGS) entry which is preliminary data.</text>
</comment>
<dbReference type="SUPFAM" id="SSF55811">
    <property type="entry name" value="Nudix"/>
    <property type="match status" value="1"/>
</dbReference>
<keyword evidence="3" id="KW-1185">Reference proteome</keyword>
<protein>
    <submittedName>
        <fullName evidence="2">DUF4916 domain-containing protein</fullName>
    </submittedName>
</protein>
<dbReference type="Proteomes" id="UP000619536">
    <property type="component" value="Unassembled WGS sequence"/>
</dbReference>
<organism evidence="2 3">
    <name type="scientific">Galliscardovia ingluviei</name>
    <dbReference type="NCBI Taxonomy" id="1769422"/>
    <lineage>
        <taxon>Bacteria</taxon>
        <taxon>Bacillati</taxon>
        <taxon>Actinomycetota</taxon>
        <taxon>Actinomycetes</taxon>
        <taxon>Bifidobacteriales</taxon>
        <taxon>Bifidobacteriaceae</taxon>
        <taxon>Galliscardovia</taxon>
    </lineage>
</organism>
<dbReference type="EMBL" id="BMDH01000002">
    <property type="protein sequence ID" value="GGI14159.1"/>
    <property type="molecule type" value="Genomic_DNA"/>
</dbReference>
<evidence type="ECO:0000313" key="3">
    <source>
        <dbReference type="Proteomes" id="UP000619536"/>
    </source>
</evidence>
<reference evidence="2" key="1">
    <citation type="journal article" date="2014" name="Int. J. Syst. Evol. Microbiol.">
        <title>Complete genome sequence of Corynebacterium casei LMG S-19264T (=DSM 44701T), isolated from a smear-ripened cheese.</title>
        <authorList>
            <consortium name="US DOE Joint Genome Institute (JGI-PGF)"/>
            <person name="Walter F."/>
            <person name="Albersmeier A."/>
            <person name="Kalinowski J."/>
            <person name="Ruckert C."/>
        </authorList>
    </citation>
    <scope>NUCLEOTIDE SEQUENCE</scope>
    <source>
        <strain evidence="2">CCM 8606</strain>
    </source>
</reference>
<proteinExistence type="predicted"/>
<accession>A0A8J3AI20</accession>